<dbReference type="PANTHER" id="PTHR37096">
    <property type="entry name" value="YALI0E33429P"/>
    <property type="match status" value="1"/>
</dbReference>
<evidence type="ECO:0000313" key="3">
    <source>
        <dbReference type="Proteomes" id="UP000037035"/>
    </source>
</evidence>
<evidence type="ECO:0000313" key="2">
    <source>
        <dbReference type="EMBL" id="KNZ55644.1"/>
    </source>
</evidence>
<reference evidence="2 3" key="1">
    <citation type="submission" date="2015-08" db="EMBL/GenBank/DDBJ databases">
        <title>Next Generation Sequencing and Analysis of the Genome of Puccinia sorghi L Schw, the Causal Agent of Maize Common Rust.</title>
        <authorList>
            <person name="Rochi L."/>
            <person name="Burguener G."/>
            <person name="Darino M."/>
            <person name="Turjanski A."/>
            <person name="Kreff E."/>
            <person name="Dieguez M.J."/>
            <person name="Sacco F."/>
        </authorList>
    </citation>
    <scope>NUCLEOTIDE SEQUENCE [LARGE SCALE GENOMIC DNA]</scope>
    <source>
        <strain evidence="2 3">RO10H11247</strain>
    </source>
</reference>
<name>A0A0L6V4H4_9BASI</name>
<dbReference type="Proteomes" id="UP000037035">
    <property type="component" value="Unassembled WGS sequence"/>
</dbReference>
<feature type="non-terminal residue" evidence="2">
    <location>
        <position position="1"/>
    </location>
</feature>
<protein>
    <submittedName>
        <fullName evidence="2">Uncharacterized protein</fullName>
    </submittedName>
</protein>
<evidence type="ECO:0000256" key="1">
    <source>
        <dbReference type="SAM" id="MobiDB-lite"/>
    </source>
</evidence>
<dbReference type="PANTHER" id="PTHR37096:SF1">
    <property type="entry name" value="AAA+ ATPASE DOMAIN-CONTAINING PROTEIN"/>
    <property type="match status" value="1"/>
</dbReference>
<feature type="region of interest" description="Disordered" evidence="1">
    <location>
        <begin position="281"/>
        <end position="312"/>
    </location>
</feature>
<gene>
    <name evidence="2" type="ORF">VP01_2623g1</name>
</gene>
<sequence length="355" mass="41222">QKFSTNWQTACGLRMPSNRWATRSVPCSLLVQMKAFSDDNIVSKAINAFLKFAVRITKQDAKMHVIFTSSDSFFENWLQQRVNPTHFKTLVVGDLPLQEAHNYFLHMVENYEQISKENKDILTSINFDIPFKMTGGRMFFIDQYIDQLGRSGYFEDRTLFLSFRFSHLLQARATCLHGNASQTCWEGQDIKQDTSSHCLAVIEEMIERNFLHFRPVSDFSRDLIPSPLIPVVTAQSEPALRVMEMFVKNYGQQFADSMLSGFYTLNPELATCWRWQQARTTQKPPQGISHHSILQPTADSPPNIHTGQIREADQRLEPTILPRYIPQRPQSRDQDNFSSFRDEVDYRHVSFFLNF</sequence>
<comment type="caution">
    <text evidence="2">The sequence shown here is derived from an EMBL/GenBank/DDBJ whole genome shotgun (WGS) entry which is preliminary data.</text>
</comment>
<dbReference type="VEuPathDB" id="FungiDB:VP01_2623g1"/>
<keyword evidence="3" id="KW-1185">Reference proteome</keyword>
<dbReference type="OrthoDB" id="2150628at2759"/>
<proteinExistence type="predicted"/>
<feature type="compositionally biased region" description="Polar residues" evidence="1">
    <location>
        <begin position="292"/>
        <end position="306"/>
    </location>
</feature>
<dbReference type="InterPro" id="IPR051667">
    <property type="entry name" value="Archaeal_ATPase_domain"/>
</dbReference>
<dbReference type="AlphaFoldDB" id="A0A0L6V4H4"/>
<organism evidence="2 3">
    <name type="scientific">Puccinia sorghi</name>
    <dbReference type="NCBI Taxonomy" id="27349"/>
    <lineage>
        <taxon>Eukaryota</taxon>
        <taxon>Fungi</taxon>
        <taxon>Dikarya</taxon>
        <taxon>Basidiomycota</taxon>
        <taxon>Pucciniomycotina</taxon>
        <taxon>Pucciniomycetes</taxon>
        <taxon>Pucciniales</taxon>
        <taxon>Pucciniaceae</taxon>
        <taxon>Puccinia</taxon>
    </lineage>
</organism>
<dbReference type="EMBL" id="LAVV01007528">
    <property type="protein sequence ID" value="KNZ55644.1"/>
    <property type="molecule type" value="Genomic_DNA"/>
</dbReference>
<accession>A0A0L6V4H4</accession>
<dbReference type="STRING" id="27349.A0A0L6V4H4"/>